<dbReference type="InterPro" id="IPR001611">
    <property type="entry name" value="Leu-rich_rpt"/>
</dbReference>
<dbReference type="PANTHER" id="PTHR48006">
    <property type="entry name" value="LEUCINE-RICH REPEAT-CONTAINING PROTEIN DDB_G0281931-RELATED"/>
    <property type="match status" value="1"/>
</dbReference>
<dbReference type="AlphaFoldDB" id="A0A7J6X5H1"/>
<sequence>MSLNLHGELPVEFAKLTYLSYLDLTRNYLNGTIPRAWGSLPLVYLSLLGNLVTGTIPMEIGNISTLEYL</sequence>
<name>A0A7J6X5H1_THATH</name>
<evidence type="ECO:0000313" key="2">
    <source>
        <dbReference type="Proteomes" id="UP000554482"/>
    </source>
</evidence>
<keyword evidence="1" id="KW-0675">Receptor</keyword>
<dbReference type="EMBL" id="JABWDY010006226">
    <property type="protein sequence ID" value="KAF5203820.1"/>
    <property type="molecule type" value="Genomic_DNA"/>
</dbReference>
<keyword evidence="2" id="KW-1185">Reference proteome</keyword>
<gene>
    <name evidence="1" type="ORF">FRX31_006593</name>
</gene>
<keyword evidence="1" id="KW-0418">Kinase</keyword>
<feature type="non-terminal residue" evidence="1">
    <location>
        <position position="1"/>
    </location>
</feature>
<reference evidence="1 2" key="1">
    <citation type="submission" date="2020-06" db="EMBL/GenBank/DDBJ databases">
        <title>Transcriptomic and genomic resources for Thalictrum thalictroides and T. hernandezii: Facilitating candidate gene discovery in an emerging model plant lineage.</title>
        <authorList>
            <person name="Arias T."/>
            <person name="Riano-Pachon D.M."/>
            <person name="Di Stilio V.S."/>
        </authorList>
    </citation>
    <scope>NUCLEOTIDE SEQUENCE [LARGE SCALE GENOMIC DNA]</scope>
    <source>
        <strain evidence="2">cv. WT478/WT964</strain>
        <tissue evidence="1">Leaves</tissue>
    </source>
</reference>
<evidence type="ECO:0000313" key="1">
    <source>
        <dbReference type="EMBL" id="KAF5203820.1"/>
    </source>
</evidence>
<dbReference type="OrthoDB" id="1897577at2759"/>
<dbReference type="Proteomes" id="UP000554482">
    <property type="component" value="Unassembled WGS sequence"/>
</dbReference>
<dbReference type="Gene3D" id="3.80.10.10">
    <property type="entry name" value="Ribonuclease Inhibitor"/>
    <property type="match status" value="1"/>
</dbReference>
<accession>A0A7J6X5H1</accession>
<organism evidence="1 2">
    <name type="scientific">Thalictrum thalictroides</name>
    <name type="common">Rue-anemone</name>
    <name type="synonym">Anemone thalictroides</name>
    <dbReference type="NCBI Taxonomy" id="46969"/>
    <lineage>
        <taxon>Eukaryota</taxon>
        <taxon>Viridiplantae</taxon>
        <taxon>Streptophyta</taxon>
        <taxon>Embryophyta</taxon>
        <taxon>Tracheophyta</taxon>
        <taxon>Spermatophyta</taxon>
        <taxon>Magnoliopsida</taxon>
        <taxon>Ranunculales</taxon>
        <taxon>Ranunculaceae</taxon>
        <taxon>Thalictroideae</taxon>
        <taxon>Thalictrum</taxon>
    </lineage>
</organism>
<dbReference type="InterPro" id="IPR051824">
    <property type="entry name" value="LRR_Rcpt-Like_S/T_Kinase"/>
</dbReference>
<dbReference type="GO" id="GO:0016301">
    <property type="term" value="F:kinase activity"/>
    <property type="evidence" value="ECO:0007669"/>
    <property type="project" value="UniProtKB-KW"/>
</dbReference>
<proteinExistence type="predicted"/>
<dbReference type="SUPFAM" id="SSF52058">
    <property type="entry name" value="L domain-like"/>
    <property type="match status" value="1"/>
</dbReference>
<dbReference type="PANTHER" id="PTHR48006:SF60">
    <property type="entry name" value="PROTEIN KINASE DOMAIN-CONTAINING PROTEIN"/>
    <property type="match status" value="1"/>
</dbReference>
<dbReference type="Pfam" id="PF00560">
    <property type="entry name" value="LRR_1"/>
    <property type="match status" value="1"/>
</dbReference>
<dbReference type="InterPro" id="IPR032675">
    <property type="entry name" value="LRR_dom_sf"/>
</dbReference>
<protein>
    <submittedName>
        <fullName evidence="1">Lrr receptor-like kinase</fullName>
    </submittedName>
</protein>
<keyword evidence="1" id="KW-0808">Transferase</keyword>
<comment type="caution">
    <text evidence="1">The sequence shown here is derived from an EMBL/GenBank/DDBJ whole genome shotgun (WGS) entry which is preliminary data.</text>
</comment>